<feature type="binding site" evidence="6">
    <location>
        <position position="103"/>
    </location>
    <ligand>
        <name>S-adenosyl-L-methionine</name>
        <dbReference type="ChEBI" id="CHEBI:59789"/>
    </ligand>
</feature>
<dbReference type="GO" id="GO:0008168">
    <property type="term" value="F:methyltransferase activity"/>
    <property type="evidence" value="ECO:0007669"/>
    <property type="project" value="UniProtKB-KW"/>
</dbReference>
<dbReference type="CDD" id="cd02440">
    <property type="entry name" value="AdoMet_MTases"/>
    <property type="match status" value="1"/>
</dbReference>
<evidence type="ECO:0000256" key="6">
    <source>
        <dbReference type="HAMAP-Rule" id="MF_01007"/>
    </source>
</evidence>
<feature type="binding site" evidence="6">
    <location>
        <begin position="56"/>
        <end position="58"/>
    </location>
    <ligand>
        <name>S-adenosyl-L-methionine</name>
        <dbReference type="ChEBI" id="CHEBI:59789"/>
    </ligand>
</feature>
<dbReference type="SUPFAM" id="SSF81799">
    <property type="entry name" value="Putative methyltransferase TM0872, insert domain"/>
    <property type="match status" value="1"/>
</dbReference>
<dbReference type="PANTHER" id="PTHR11265">
    <property type="entry name" value="S-ADENOSYL-METHYLTRANSFERASE MRAW"/>
    <property type="match status" value="1"/>
</dbReference>
<keyword evidence="2 6" id="KW-0698">rRNA processing</keyword>
<dbReference type="PIRSF" id="PIRSF004486">
    <property type="entry name" value="MraW"/>
    <property type="match status" value="1"/>
</dbReference>
<accession>A0ABS4HI55</accession>
<comment type="function">
    <text evidence="6">Specifically methylates the N4 position of cytidine in position 1402 (C1402) of 16S rRNA.</text>
</comment>
<evidence type="ECO:0000256" key="3">
    <source>
        <dbReference type="ARBA" id="ARBA00022603"/>
    </source>
</evidence>
<comment type="caution">
    <text evidence="7">The sequence shown here is derived from an EMBL/GenBank/DDBJ whole genome shotgun (WGS) entry which is preliminary data.</text>
</comment>
<organism evidence="7 8">
    <name type="scientific">Virgibacillus litoralis</name>
    <dbReference type="NCBI Taxonomy" id="578221"/>
    <lineage>
        <taxon>Bacteria</taxon>
        <taxon>Bacillati</taxon>
        <taxon>Bacillota</taxon>
        <taxon>Bacilli</taxon>
        <taxon>Bacillales</taxon>
        <taxon>Bacillaceae</taxon>
        <taxon>Virgibacillus</taxon>
    </lineage>
</organism>
<gene>
    <name evidence="6" type="primary">rsmH</name>
    <name evidence="7" type="ORF">J2Z82_003575</name>
</gene>
<keyword evidence="8" id="KW-1185">Reference proteome</keyword>
<evidence type="ECO:0000256" key="4">
    <source>
        <dbReference type="ARBA" id="ARBA00022679"/>
    </source>
</evidence>
<feature type="binding site" evidence="6">
    <location>
        <position position="124"/>
    </location>
    <ligand>
        <name>S-adenosyl-L-methionine</name>
        <dbReference type="ChEBI" id="CHEBI:59789"/>
    </ligand>
</feature>
<evidence type="ECO:0000256" key="1">
    <source>
        <dbReference type="ARBA" id="ARBA00010396"/>
    </source>
</evidence>
<proteinExistence type="inferred from homology"/>
<dbReference type="SUPFAM" id="SSF53335">
    <property type="entry name" value="S-adenosyl-L-methionine-dependent methyltransferases"/>
    <property type="match status" value="1"/>
</dbReference>
<keyword evidence="5 6" id="KW-0949">S-adenosyl-L-methionine</keyword>
<reference evidence="7 8" key="1">
    <citation type="submission" date="2021-03" db="EMBL/GenBank/DDBJ databases">
        <title>Genomic Encyclopedia of Type Strains, Phase IV (KMG-IV): sequencing the most valuable type-strain genomes for metagenomic binning, comparative biology and taxonomic classification.</title>
        <authorList>
            <person name="Goeker M."/>
        </authorList>
    </citation>
    <scope>NUCLEOTIDE SEQUENCE [LARGE SCALE GENOMIC DNA]</scope>
    <source>
        <strain evidence="7 8">DSM 21085</strain>
    </source>
</reference>
<dbReference type="InterPro" id="IPR002903">
    <property type="entry name" value="RsmH"/>
</dbReference>
<evidence type="ECO:0000256" key="5">
    <source>
        <dbReference type="ARBA" id="ARBA00022691"/>
    </source>
</evidence>
<name>A0ABS4HI55_9BACI</name>
<dbReference type="Proteomes" id="UP001519328">
    <property type="component" value="Unassembled WGS sequence"/>
</dbReference>
<keyword evidence="3 6" id="KW-0489">Methyltransferase</keyword>
<sequence length="350" mass="39937">MKLIQFIKKFQLDVKSSFLEVGVTMFDHYSVLKEEALDGMAIKPDGTYIDCTVGGGGHSEQIAARLGKNGLLVAFDQDLDALEAAKSRLHHYHDRVTFIHANFRKLKEELSNHHIDNIDGVLFDLGVSSPQLDRGDRGFSYQHDAKLDMRMNQEQALDAHVIVNSWPYNDLVKIFFKYGEEKFSKQIARKIEAFRKEQSIETTHQLVEIIKDGIPAPARRKGGHPAKRIFQALRIAVNDELEAFNDALHQAARVVKVNGRVVVITFHSLEDRLCKQAFKKWSTAKEVPRNLPIIPEGHQAPFKLINRKPILASTGELDLNRRSKSAKLRIAEKVNEWNEDFTYEEGWKKS</sequence>
<keyword evidence="6" id="KW-0963">Cytoplasm</keyword>
<dbReference type="InterPro" id="IPR029063">
    <property type="entry name" value="SAM-dependent_MTases_sf"/>
</dbReference>
<evidence type="ECO:0000313" key="7">
    <source>
        <dbReference type="EMBL" id="MBP1950615.1"/>
    </source>
</evidence>
<dbReference type="HAMAP" id="MF_01007">
    <property type="entry name" value="16SrRNA_methyltr_H"/>
    <property type="match status" value="1"/>
</dbReference>
<dbReference type="PANTHER" id="PTHR11265:SF0">
    <property type="entry name" value="12S RRNA N4-METHYLCYTIDINE METHYLTRANSFERASE"/>
    <property type="match status" value="1"/>
</dbReference>
<dbReference type="EC" id="2.1.1.199" evidence="6"/>
<comment type="subcellular location">
    <subcellularLocation>
        <location evidence="6">Cytoplasm</location>
    </subcellularLocation>
</comment>
<keyword evidence="4 6" id="KW-0808">Transferase</keyword>
<feature type="binding site" evidence="6">
    <location>
        <position position="131"/>
    </location>
    <ligand>
        <name>S-adenosyl-L-methionine</name>
        <dbReference type="ChEBI" id="CHEBI:59789"/>
    </ligand>
</feature>
<dbReference type="Gene3D" id="3.40.50.150">
    <property type="entry name" value="Vaccinia Virus protein VP39"/>
    <property type="match status" value="1"/>
</dbReference>
<comment type="catalytic activity">
    <reaction evidence="6">
        <text>cytidine(1402) in 16S rRNA + S-adenosyl-L-methionine = N(4)-methylcytidine(1402) in 16S rRNA + S-adenosyl-L-homocysteine + H(+)</text>
        <dbReference type="Rhea" id="RHEA:42928"/>
        <dbReference type="Rhea" id="RHEA-COMP:10286"/>
        <dbReference type="Rhea" id="RHEA-COMP:10287"/>
        <dbReference type="ChEBI" id="CHEBI:15378"/>
        <dbReference type="ChEBI" id="CHEBI:57856"/>
        <dbReference type="ChEBI" id="CHEBI:59789"/>
        <dbReference type="ChEBI" id="CHEBI:74506"/>
        <dbReference type="ChEBI" id="CHEBI:82748"/>
        <dbReference type="EC" id="2.1.1.199"/>
    </reaction>
</comment>
<dbReference type="EMBL" id="JAGGKK010000025">
    <property type="protein sequence ID" value="MBP1950615.1"/>
    <property type="molecule type" value="Genomic_DNA"/>
</dbReference>
<evidence type="ECO:0000313" key="8">
    <source>
        <dbReference type="Proteomes" id="UP001519328"/>
    </source>
</evidence>
<dbReference type="Pfam" id="PF01795">
    <property type="entry name" value="Methyltransf_5"/>
    <property type="match status" value="1"/>
</dbReference>
<dbReference type="Gene3D" id="1.10.150.170">
    <property type="entry name" value="Putative methyltransferase TM0872, insert domain"/>
    <property type="match status" value="1"/>
</dbReference>
<protein>
    <recommendedName>
        <fullName evidence="6">Ribosomal RNA small subunit methyltransferase H</fullName>
        <ecNumber evidence="6">2.1.1.199</ecNumber>
    </recommendedName>
    <alternativeName>
        <fullName evidence="6">16S rRNA m(4)C1402 methyltransferase</fullName>
    </alternativeName>
    <alternativeName>
        <fullName evidence="6">rRNA (cytosine-N(4)-)-methyltransferase RsmH</fullName>
    </alternativeName>
</protein>
<evidence type="ECO:0000256" key="2">
    <source>
        <dbReference type="ARBA" id="ARBA00022552"/>
    </source>
</evidence>
<dbReference type="GO" id="GO:0032259">
    <property type="term" value="P:methylation"/>
    <property type="evidence" value="ECO:0007669"/>
    <property type="project" value="UniProtKB-KW"/>
</dbReference>
<comment type="similarity">
    <text evidence="1 6">Belongs to the methyltransferase superfamily. RsmH family.</text>
</comment>
<feature type="binding site" evidence="6">
    <location>
        <position position="76"/>
    </location>
    <ligand>
        <name>S-adenosyl-L-methionine</name>
        <dbReference type="ChEBI" id="CHEBI:59789"/>
    </ligand>
</feature>
<dbReference type="NCBIfam" id="TIGR00006">
    <property type="entry name" value="16S rRNA (cytosine(1402)-N(4))-methyltransferase RsmH"/>
    <property type="match status" value="1"/>
</dbReference>
<dbReference type="InterPro" id="IPR023397">
    <property type="entry name" value="SAM-dep_MeTrfase_MraW_recog"/>
</dbReference>